<dbReference type="InterPro" id="IPR006170">
    <property type="entry name" value="PBP/GOBP"/>
</dbReference>
<keyword evidence="1" id="KW-0732">Signal</keyword>
<name>A0A346HGN4_9CUCU</name>
<reference evidence="2" key="1">
    <citation type="submission" date="2018-02" db="EMBL/GenBank/DDBJ databases">
        <title>Candidate odorant binding protein genes of Xylotrechus quadripes.</title>
        <authorList>
            <person name="Ji S.-S."/>
            <person name="Liu N.-Y."/>
        </authorList>
    </citation>
    <scope>NUCLEOTIDE SEQUENCE</scope>
</reference>
<dbReference type="Pfam" id="PF01395">
    <property type="entry name" value="PBP_GOBP"/>
    <property type="match status" value="1"/>
</dbReference>
<protein>
    <submittedName>
        <fullName evidence="2">Odorant binding protein 12</fullName>
    </submittedName>
</protein>
<dbReference type="InterPro" id="IPR036728">
    <property type="entry name" value="PBP_GOBP_sf"/>
</dbReference>
<dbReference type="EMBL" id="MG923328">
    <property type="protein sequence ID" value="AXO78390.1"/>
    <property type="molecule type" value="mRNA"/>
</dbReference>
<gene>
    <name evidence="2" type="primary">OBP12</name>
</gene>
<sequence>MKSVIVFLCAIVGILAQNRLIVEEQMLHHIHDACQANPATYADHDLLHDLSANLDNPQVGAHMLCESKGVGLQKENGQLDPDTIRDKISLTIGDAAQVDRLVKECAIPKNTPEKTAIHLFMCLDRNGVTYFHEF</sequence>
<dbReference type="Gene3D" id="1.10.238.20">
    <property type="entry name" value="Pheromone/general odorant binding protein domain"/>
    <property type="match status" value="1"/>
</dbReference>
<feature type="signal peptide" evidence="1">
    <location>
        <begin position="1"/>
        <end position="16"/>
    </location>
</feature>
<dbReference type="AlphaFoldDB" id="A0A346HGN4"/>
<dbReference type="CDD" id="cd23992">
    <property type="entry name" value="PBP_GOBP"/>
    <property type="match status" value="1"/>
</dbReference>
<feature type="chain" id="PRO_5016616411" evidence="1">
    <location>
        <begin position="17"/>
        <end position="134"/>
    </location>
</feature>
<evidence type="ECO:0000313" key="2">
    <source>
        <dbReference type="EMBL" id="AXO78390.1"/>
    </source>
</evidence>
<proteinExistence type="evidence at transcript level"/>
<dbReference type="SUPFAM" id="SSF47565">
    <property type="entry name" value="Insect pheromone/odorant-binding proteins"/>
    <property type="match status" value="1"/>
</dbReference>
<dbReference type="GO" id="GO:0005549">
    <property type="term" value="F:odorant binding"/>
    <property type="evidence" value="ECO:0007669"/>
    <property type="project" value="InterPro"/>
</dbReference>
<evidence type="ECO:0000256" key="1">
    <source>
        <dbReference type="SAM" id="SignalP"/>
    </source>
</evidence>
<accession>A0A346HGN4</accession>
<organism evidence="2">
    <name type="scientific">Xylotrechus quadripes</name>
    <dbReference type="NCBI Taxonomy" id="554073"/>
    <lineage>
        <taxon>Eukaryota</taxon>
        <taxon>Metazoa</taxon>
        <taxon>Ecdysozoa</taxon>
        <taxon>Arthropoda</taxon>
        <taxon>Hexapoda</taxon>
        <taxon>Insecta</taxon>
        <taxon>Pterygota</taxon>
        <taxon>Neoptera</taxon>
        <taxon>Endopterygota</taxon>
        <taxon>Coleoptera</taxon>
        <taxon>Polyphaga</taxon>
        <taxon>Cucujiformia</taxon>
        <taxon>Chrysomeloidea</taxon>
        <taxon>Cerambycidae</taxon>
        <taxon>Cerambycinae</taxon>
        <taxon>Clytini</taxon>
        <taxon>Xylotrechus</taxon>
    </lineage>
</organism>